<evidence type="ECO:0000259" key="2">
    <source>
        <dbReference type="SMART" id="SM00864"/>
    </source>
</evidence>
<feature type="compositionally biased region" description="Basic and acidic residues" evidence="1">
    <location>
        <begin position="374"/>
        <end position="391"/>
    </location>
</feature>
<proteinExistence type="predicted"/>
<dbReference type="GO" id="GO:0005525">
    <property type="term" value="F:GTP binding"/>
    <property type="evidence" value="ECO:0007669"/>
    <property type="project" value="InterPro"/>
</dbReference>
<name>A0A8S5TGW5_9CAUD</name>
<feature type="domain" description="Tubulin/FtsZ GTPase" evidence="2">
    <location>
        <begin position="3"/>
        <end position="191"/>
    </location>
</feature>
<keyword evidence="3" id="KW-0132">Cell division</keyword>
<dbReference type="GO" id="GO:0051301">
    <property type="term" value="P:cell division"/>
    <property type="evidence" value="ECO:0007669"/>
    <property type="project" value="UniProtKB-KW"/>
</dbReference>
<dbReference type="SUPFAM" id="SSF52490">
    <property type="entry name" value="Tubulin nucleotide-binding domain-like"/>
    <property type="match status" value="1"/>
</dbReference>
<dbReference type="InterPro" id="IPR003008">
    <property type="entry name" value="Tubulin_FtsZ_GTPase"/>
</dbReference>
<dbReference type="Gene3D" id="3.40.50.1440">
    <property type="entry name" value="Tubulin/FtsZ, GTPase domain"/>
    <property type="match status" value="1"/>
</dbReference>
<dbReference type="InterPro" id="IPR036525">
    <property type="entry name" value="Tubulin/FtsZ_GTPase_sf"/>
</dbReference>
<dbReference type="SMART" id="SM00864">
    <property type="entry name" value="Tubulin"/>
    <property type="match status" value="1"/>
</dbReference>
<keyword evidence="3" id="KW-0131">Cell cycle</keyword>
<evidence type="ECO:0000313" key="3">
    <source>
        <dbReference type="EMBL" id="DAF62223.1"/>
    </source>
</evidence>
<feature type="region of interest" description="Disordered" evidence="1">
    <location>
        <begin position="364"/>
        <end position="391"/>
    </location>
</feature>
<organism evidence="3">
    <name type="scientific">Myoviridae sp. ctIty1</name>
    <dbReference type="NCBI Taxonomy" id="2827673"/>
    <lineage>
        <taxon>Viruses</taxon>
        <taxon>Duplodnaviria</taxon>
        <taxon>Heunggongvirae</taxon>
        <taxon>Uroviricota</taxon>
        <taxon>Caudoviricetes</taxon>
    </lineage>
</organism>
<reference evidence="3" key="1">
    <citation type="journal article" date="2021" name="Proc. Natl. Acad. Sci. U.S.A.">
        <title>A Catalog of Tens of Thousands of Viruses from Human Metagenomes Reveals Hidden Associations with Chronic Diseases.</title>
        <authorList>
            <person name="Tisza M.J."/>
            <person name="Buck C.B."/>
        </authorList>
    </citation>
    <scope>NUCLEOTIDE SEQUENCE</scope>
    <source>
        <strain evidence="3">CtIty1</strain>
    </source>
</reference>
<dbReference type="EMBL" id="BK032823">
    <property type="protein sequence ID" value="DAF62223.1"/>
    <property type="molecule type" value="Genomic_DNA"/>
</dbReference>
<evidence type="ECO:0000256" key="1">
    <source>
        <dbReference type="SAM" id="MobiDB-lite"/>
    </source>
</evidence>
<protein>
    <submittedName>
        <fullName evidence="3">Cell division GTPase</fullName>
    </submittedName>
</protein>
<sequence>MLNAKLIGVGAAGNKAVIRLLEDGIIQDNDCLLLNSTLADVPEKYKEFAIEFGDTKGCGKERDLAKDMIMDALADHTVNLDALMDPDDRMVIIVSSSEGGTGCGASSVIAKYMKEVVGANVQLFVFTGFEDDVRGLKNTVDWFHDLSEDYIVQAISNKSFLEEAEGNRKKAEELANVEFSKRISTLLGQNIIASENNIDDTDLYKIDTTPGFMTIEHTVLNKIRSVEDFNKALENMVLDTHSLDNERSAKRIGIIINCGEKTQGFIDQTFDVLKKKYGTPYELFLHIQNYHDEEYIDIIVSGMKIPYDDIKNTYNKYKKQMESIDMNQDRFFKHSFDTSAANGLDMNSKVKRFTETDSRKLAASRSSFFSKMGKKTEPETNKSHKEVSDEL</sequence>
<accession>A0A8S5TGW5</accession>